<accession>A0A6J7J5L4</accession>
<gene>
    <name evidence="2" type="ORF">UFOPK3674_01669</name>
</gene>
<dbReference type="InterPro" id="IPR053136">
    <property type="entry name" value="UTP_pyrophosphatase-like"/>
</dbReference>
<dbReference type="CDD" id="cd07344">
    <property type="entry name" value="M48_yhfN_like"/>
    <property type="match status" value="1"/>
</dbReference>
<sequence length="221" mass="25115">MPAADLDFTVRRSDRARSVRVRVEPDGAVVVTLPRRARERDARAAVTELRPWIDDRRAAFASARAALPRRQGTVPYLGSALRLAPDAARTRAHRRGDLLHVPGNEPAQRAALERWYRRAARAEVEPRLERAAAALGVTYRAISIRDQRTRWGSCSSTGAMSFNWRLLLGPEDVLDYVVWHEACHLVVMDHSPRFWGLLAEHLPGYDEQRRWLRLHGAALHL</sequence>
<protein>
    <submittedName>
        <fullName evidence="2">Unannotated protein</fullName>
    </submittedName>
</protein>
<dbReference type="PANTHER" id="PTHR30399">
    <property type="entry name" value="UNCHARACTERIZED PROTEIN YGJP"/>
    <property type="match status" value="1"/>
</dbReference>
<dbReference type="AlphaFoldDB" id="A0A6J7J5L4"/>
<reference evidence="2" key="1">
    <citation type="submission" date="2020-05" db="EMBL/GenBank/DDBJ databases">
        <authorList>
            <person name="Chiriac C."/>
            <person name="Salcher M."/>
            <person name="Ghai R."/>
            <person name="Kavagutti S V."/>
        </authorList>
    </citation>
    <scope>NUCLEOTIDE SEQUENCE</scope>
</reference>
<dbReference type="InterPro" id="IPR002725">
    <property type="entry name" value="YgjP-like_metallopeptidase"/>
</dbReference>
<organism evidence="2">
    <name type="scientific">freshwater metagenome</name>
    <dbReference type="NCBI Taxonomy" id="449393"/>
    <lineage>
        <taxon>unclassified sequences</taxon>
        <taxon>metagenomes</taxon>
        <taxon>ecological metagenomes</taxon>
    </lineage>
</organism>
<evidence type="ECO:0000313" key="2">
    <source>
        <dbReference type="EMBL" id="CAB4938648.1"/>
    </source>
</evidence>
<dbReference type="Pfam" id="PF01863">
    <property type="entry name" value="YgjP-like"/>
    <property type="match status" value="1"/>
</dbReference>
<dbReference type="EMBL" id="CAFBMX010000008">
    <property type="protein sequence ID" value="CAB4938648.1"/>
    <property type="molecule type" value="Genomic_DNA"/>
</dbReference>
<proteinExistence type="predicted"/>
<dbReference type="Gene3D" id="3.30.2010.10">
    <property type="entry name" value="Metalloproteases ('zincins'), catalytic domain"/>
    <property type="match status" value="1"/>
</dbReference>
<dbReference type="PANTHER" id="PTHR30399:SF1">
    <property type="entry name" value="UTP PYROPHOSPHATASE"/>
    <property type="match status" value="1"/>
</dbReference>
<name>A0A6J7J5L4_9ZZZZ</name>
<evidence type="ECO:0000259" key="1">
    <source>
        <dbReference type="Pfam" id="PF01863"/>
    </source>
</evidence>
<feature type="domain" description="YgjP-like metallopeptidase" evidence="1">
    <location>
        <begin position="17"/>
        <end position="213"/>
    </location>
</feature>